<feature type="domain" description="Transposase Tc1-like" evidence="2">
    <location>
        <begin position="16"/>
        <end position="68"/>
    </location>
</feature>
<name>A0AAW1JGQ9_POPJA</name>
<dbReference type="EMBL" id="JASPKY010000381">
    <property type="protein sequence ID" value="KAK9702876.1"/>
    <property type="molecule type" value="Genomic_DNA"/>
</dbReference>
<organism evidence="3 4">
    <name type="scientific">Popillia japonica</name>
    <name type="common">Japanese beetle</name>
    <dbReference type="NCBI Taxonomy" id="7064"/>
    <lineage>
        <taxon>Eukaryota</taxon>
        <taxon>Metazoa</taxon>
        <taxon>Ecdysozoa</taxon>
        <taxon>Arthropoda</taxon>
        <taxon>Hexapoda</taxon>
        <taxon>Insecta</taxon>
        <taxon>Pterygota</taxon>
        <taxon>Neoptera</taxon>
        <taxon>Endopterygota</taxon>
        <taxon>Coleoptera</taxon>
        <taxon>Polyphaga</taxon>
        <taxon>Scarabaeiformia</taxon>
        <taxon>Scarabaeidae</taxon>
        <taxon>Rutelinae</taxon>
        <taxon>Popillia</taxon>
    </lineage>
</organism>
<accession>A0AAW1JGQ9</accession>
<proteinExistence type="predicted"/>
<dbReference type="Proteomes" id="UP001458880">
    <property type="component" value="Unassembled WGS sequence"/>
</dbReference>
<protein>
    <submittedName>
        <fullName evidence="3">Transposase</fullName>
    </submittedName>
</protein>
<gene>
    <name evidence="3" type="ORF">QE152_g29665</name>
</gene>
<evidence type="ECO:0000259" key="2">
    <source>
        <dbReference type="Pfam" id="PF01498"/>
    </source>
</evidence>
<keyword evidence="4" id="KW-1185">Reference proteome</keyword>
<reference evidence="3 4" key="1">
    <citation type="journal article" date="2024" name="BMC Genomics">
        <title>De novo assembly and annotation of Popillia japonica's genome with initial clues to its potential as an invasive pest.</title>
        <authorList>
            <person name="Cucini C."/>
            <person name="Boschi S."/>
            <person name="Funari R."/>
            <person name="Cardaioli E."/>
            <person name="Iannotti N."/>
            <person name="Marturano G."/>
            <person name="Paoli F."/>
            <person name="Bruttini M."/>
            <person name="Carapelli A."/>
            <person name="Frati F."/>
            <person name="Nardi F."/>
        </authorList>
    </citation>
    <scope>NUCLEOTIDE SEQUENCE [LARGE SCALE GENOMIC DNA]</scope>
    <source>
        <strain evidence="3">DMR45628</strain>
    </source>
</reference>
<sequence>MKTERFDNFLRLSALRYRTRGSTQLAQDLNEATGVSVCPSTVRRHLTKQGLHGRVAHRKLLLRRGNRQQNDLRQKPPQLDSSRLESRTVDR</sequence>
<evidence type="ECO:0000313" key="3">
    <source>
        <dbReference type="EMBL" id="KAK9702876.1"/>
    </source>
</evidence>
<evidence type="ECO:0000256" key="1">
    <source>
        <dbReference type="SAM" id="MobiDB-lite"/>
    </source>
</evidence>
<evidence type="ECO:0000313" key="4">
    <source>
        <dbReference type="Proteomes" id="UP001458880"/>
    </source>
</evidence>
<dbReference type="GO" id="GO:0003677">
    <property type="term" value="F:DNA binding"/>
    <property type="evidence" value="ECO:0007669"/>
    <property type="project" value="InterPro"/>
</dbReference>
<dbReference type="GO" id="GO:0006313">
    <property type="term" value="P:DNA transposition"/>
    <property type="evidence" value="ECO:0007669"/>
    <property type="project" value="InterPro"/>
</dbReference>
<dbReference type="GO" id="GO:0015074">
    <property type="term" value="P:DNA integration"/>
    <property type="evidence" value="ECO:0007669"/>
    <property type="project" value="InterPro"/>
</dbReference>
<feature type="region of interest" description="Disordered" evidence="1">
    <location>
        <begin position="60"/>
        <end position="91"/>
    </location>
</feature>
<dbReference type="AlphaFoldDB" id="A0AAW1JGQ9"/>
<comment type="caution">
    <text evidence="3">The sequence shown here is derived from an EMBL/GenBank/DDBJ whole genome shotgun (WGS) entry which is preliminary data.</text>
</comment>
<feature type="compositionally biased region" description="Basic and acidic residues" evidence="1">
    <location>
        <begin position="82"/>
        <end position="91"/>
    </location>
</feature>
<dbReference type="InterPro" id="IPR002492">
    <property type="entry name" value="Transposase_Tc1-like"/>
</dbReference>
<dbReference type="Pfam" id="PF01498">
    <property type="entry name" value="HTH_Tnp_Tc3_2"/>
    <property type="match status" value="1"/>
</dbReference>